<dbReference type="InterPro" id="IPR035906">
    <property type="entry name" value="MetI-like_sf"/>
</dbReference>
<sequence length="292" mass="33229">MAMSLEGSRKISPRQPRRSRLPRDIPRFVLLCVLALLFLAPMYWMISTSLKPEVDAIASPVQWIPARPTLENYREVLTSPDGNMLRWLWNSAFVAVVFTVLHVLLCAITAYPLARMRFRGRDTWFWVVLGSMMIPWVVTLIPTYIMMMEFNWINTYHALIWPGIAGAFGVFLLRQFFLSIPRELEEAARLDGANSWQVLWRVILPLSVPALVTLGVFSFMGSWNNFVWPLFVVTDVDMLTLPVGVATFSQRYVTEYGKLMAATTLASVPVLIAYLFAQRYLVAGLATTGLKE</sequence>
<keyword evidence="2 7" id="KW-0813">Transport</keyword>
<name>A0A841HYI7_9DEIO</name>
<evidence type="ECO:0000256" key="6">
    <source>
        <dbReference type="ARBA" id="ARBA00023136"/>
    </source>
</evidence>
<keyword evidence="10" id="KW-1185">Reference proteome</keyword>
<dbReference type="CDD" id="cd06261">
    <property type="entry name" value="TM_PBP2"/>
    <property type="match status" value="1"/>
</dbReference>
<evidence type="ECO:0000256" key="2">
    <source>
        <dbReference type="ARBA" id="ARBA00022448"/>
    </source>
</evidence>
<dbReference type="Gene3D" id="1.10.3720.10">
    <property type="entry name" value="MetI-like"/>
    <property type="match status" value="1"/>
</dbReference>
<evidence type="ECO:0000313" key="10">
    <source>
        <dbReference type="Proteomes" id="UP000569951"/>
    </source>
</evidence>
<gene>
    <name evidence="9" type="ORF">HNR42_002046</name>
</gene>
<accession>A0A841HYI7</accession>
<dbReference type="Pfam" id="PF00528">
    <property type="entry name" value="BPD_transp_1"/>
    <property type="match status" value="1"/>
</dbReference>
<dbReference type="GO" id="GO:0005886">
    <property type="term" value="C:plasma membrane"/>
    <property type="evidence" value="ECO:0007669"/>
    <property type="project" value="UniProtKB-SubCell"/>
</dbReference>
<dbReference type="InterPro" id="IPR000515">
    <property type="entry name" value="MetI-like"/>
</dbReference>
<dbReference type="PANTHER" id="PTHR43744">
    <property type="entry name" value="ABC TRANSPORTER PERMEASE PROTEIN MG189-RELATED-RELATED"/>
    <property type="match status" value="1"/>
</dbReference>
<evidence type="ECO:0000313" key="9">
    <source>
        <dbReference type="EMBL" id="MBB6098611.1"/>
    </source>
</evidence>
<comment type="caution">
    <text evidence="9">The sequence shown here is derived from an EMBL/GenBank/DDBJ whole genome shotgun (WGS) entry which is preliminary data.</text>
</comment>
<evidence type="ECO:0000256" key="7">
    <source>
        <dbReference type="RuleBase" id="RU363032"/>
    </source>
</evidence>
<evidence type="ECO:0000256" key="5">
    <source>
        <dbReference type="ARBA" id="ARBA00022989"/>
    </source>
</evidence>
<dbReference type="PROSITE" id="PS50928">
    <property type="entry name" value="ABC_TM1"/>
    <property type="match status" value="1"/>
</dbReference>
<dbReference type="EMBL" id="JACHHG010000007">
    <property type="protein sequence ID" value="MBB6098611.1"/>
    <property type="molecule type" value="Genomic_DNA"/>
</dbReference>
<dbReference type="Proteomes" id="UP000569951">
    <property type="component" value="Unassembled WGS sequence"/>
</dbReference>
<feature type="transmembrane region" description="Helical" evidence="7">
    <location>
        <begin position="123"/>
        <end position="147"/>
    </location>
</feature>
<feature type="transmembrane region" description="Helical" evidence="7">
    <location>
        <begin position="159"/>
        <end position="177"/>
    </location>
</feature>
<dbReference type="RefSeq" id="WP_246351410.1">
    <property type="nucleotide sequence ID" value="NZ_JACHHG010000007.1"/>
</dbReference>
<keyword evidence="3" id="KW-1003">Cell membrane</keyword>
<dbReference type="GO" id="GO:0055085">
    <property type="term" value="P:transmembrane transport"/>
    <property type="evidence" value="ECO:0007669"/>
    <property type="project" value="InterPro"/>
</dbReference>
<keyword evidence="4 7" id="KW-0812">Transmembrane</keyword>
<evidence type="ECO:0000256" key="1">
    <source>
        <dbReference type="ARBA" id="ARBA00004651"/>
    </source>
</evidence>
<evidence type="ECO:0000259" key="8">
    <source>
        <dbReference type="PROSITE" id="PS50928"/>
    </source>
</evidence>
<feature type="transmembrane region" description="Helical" evidence="7">
    <location>
        <begin position="87"/>
        <end position="111"/>
    </location>
</feature>
<dbReference type="AlphaFoldDB" id="A0A841HYI7"/>
<proteinExistence type="inferred from homology"/>
<keyword evidence="9" id="KW-0762">Sugar transport</keyword>
<feature type="transmembrane region" description="Helical" evidence="7">
    <location>
        <begin position="259"/>
        <end position="277"/>
    </location>
</feature>
<feature type="domain" description="ABC transmembrane type-1" evidence="8">
    <location>
        <begin position="88"/>
        <end position="277"/>
    </location>
</feature>
<organism evidence="9 10">
    <name type="scientific">Deinobacterium chartae</name>
    <dbReference type="NCBI Taxonomy" id="521158"/>
    <lineage>
        <taxon>Bacteria</taxon>
        <taxon>Thermotogati</taxon>
        <taxon>Deinococcota</taxon>
        <taxon>Deinococci</taxon>
        <taxon>Deinococcales</taxon>
        <taxon>Deinococcaceae</taxon>
        <taxon>Deinobacterium</taxon>
    </lineage>
</organism>
<reference evidence="9 10" key="1">
    <citation type="submission" date="2020-08" db="EMBL/GenBank/DDBJ databases">
        <title>Genomic Encyclopedia of Type Strains, Phase IV (KMG-IV): sequencing the most valuable type-strain genomes for metagenomic binning, comparative biology and taxonomic classification.</title>
        <authorList>
            <person name="Goeker M."/>
        </authorList>
    </citation>
    <scope>NUCLEOTIDE SEQUENCE [LARGE SCALE GENOMIC DNA]</scope>
    <source>
        <strain evidence="9 10">DSM 21458</strain>
    </source>
</reference>
<feature type="transmembrane region" description="Helical" evidence="7">
    <location>
        <begin position="226"/>
        <end position="247"/>
    </location>
</feature>
<feature type="transmembrane region" description="Helical" evidence="7">
    <location>
        <begin position="198"/>
        <end position="220"/>
    </location>
</feature>
<dbReference type="PANTHER" id="PTHR43744:SF12">
    <property type="entry name" value="ABC TRANSPORTER PERMEASE PROTEIN MG189-RELATED"/>
    <property type="match status" value="1"/>
</dbReference>
<protein>
    <submittedName>
        <fullName evidence="9">Multiple sugar transport system permease protein</fullName>
    </submittedName>
</protein>
<dbReference type="SUPFAM" id="SSF161098">
    <property type="entry name" value="MetI-like"/>
    <property type="match status" value="1"/>
</dbReference>
<comment type="subcellular location">
    <subcellularLocation>
        <location evidence="1 7">Cell membrane</location>
        <topology evidence="1 7">Multi-pass membrane protein</topology>
    </subcellularLocation>
</comment>
<keyword evidence="6 7" id="KW-0472">Membrane</keyword>
<evidence type="ECO:0000256" key="4">
    <source>
        <dbReference type="ARBA" id="ARBA00022692"/>
    </source>
</evidence>
<feature type="transmembrane region" description="Helical" evidence="7">
    <location>
        <begin position="28"/>
        <end position="46"/>
    </location>
</feature>
<keyword evidence="5 7" id="KW-1133">Transmembrane helix</keyword>
<comment type="similarity">
    <text evidence="7">Belongs to the binding-protein-dependent transport system permease family.</text>
</comment>
<evidence type="ECO:0000256" key="3">
    <source>
        <dbReference type="ARBA" id="ARBA00022475"/>
    </source>
</evidence>